<proteinExistence type="predicted"/>
<evidence type="ECO:0000313" key="2">
    <source>
        <dbReference type="Proteomes" id="UP000233549"/>
    </source>
</evidence>
<dbReference type="InterPro" id="IPR017745">
    <property type="entry name" value="BcsE"/>
</dbReference>
<reference evidence="1 2" key="1">
    <citation type="submission" date="2017-12" db="EMBL/GenBank/DDBJ databases">
        <title>Rapid rising of carbapenem-resistant Enterobacteriaceae(CRE) and emergence of colistin resistance genemcr-1 in CRE in the hospital of Henan, China.</title>
        <authorList>
            <person name="Sun Q."/>
            <person name="Zhang R."/>
            <person name="Li Y."/>
            <person name="Shen Y."/>
            <person name="Zhang Y."/>
            <person name="Yang J."/>
            <person name="Shu L."/>
            <person name="Zhou H."/>
            <person name="Wang Y."/>
            <person name="Wang B."/>
            <person name="Shen Z."/>
        </authorList>
    </citation>
    <scope>NUCLEOTIDE SEQUENCE [LARGE SCALE GENOMIC DNA]</scope>
    <source>
        <strain evidence="1 2">3512</strain>
    </source>
</reference>
<protein>
    <submittedName>
        <fullName evidence="1">Cellulose biosynthesis protein BcsE</fullName>
    </submittedName>
</protein>
<feature type="non-terminal residue" evidence="1">
    <location>
        <position position="102"/>
    </location>
</feature>
<dbReference type="AlphaFoldDB" id="A0AAP8LA55"/>
<accession>A0AAP8LA55</accession>
<dbReference type="EMBL" id="PITP01000749">
    <property type="protein sequence ID" value="PKD78334.1"/>
    <property type="molecule type" value="Genomic_DNA"/>
</dbReference>
<sequence>SDAALLCRQVIAAQPATHKAALICSGDKPERLLAELAAPALQKLPLYQLPEKKAALTQLNDDLMRALRPQNRLLILLAHASLWQTFTTEELREWTRTLAAWL</sequence>
<name>A0AAP8LA55_ECOLX</name>
<dbReference type="GO" id="GO:0035438">
    <property type="term" value="F:cyclic-di-GMP binding"/>
    <property type="evidence" value="ECO:0007669"/>
    <property type="project" value="InterPro"/>
</dbReference>
<organism evidence="1 2">
    <name type="scientific">Escherichia coli</name>
    <dbReference type="NCBI Taxonomy" id="562"/>
    <lineage>
        <taxon>Bacteria</taxon>
        <taxon>Pseudomonadati</taxon>
        <taxon>Pseudomonadota</taxon>
        <taxon>Gammaproteobacteria</taxon>
        <taxon>Enterobacterales</taxon>
        <taxon>Enterobacteriaceae</taxon>
        <taxon>Escherichia</taxon>
    </lineage>
</organism>
<gene>
    <name evidence="1" type="ORF">CWS33_30825</name>
</gene>
<evidence type="ECO:0000313" key="1">
    <source>
        <dbReference type="EMBL" id="PKD78334.1"/>
    </source>
</evidence>
<feature type="non-terminal residue" evidence="1">
    <location>
        <position position="1"/>
    </location>
</feature>
<dbReference type="Proteomes" id="UP000233549">
    <property type="component" value="Unassembled WGS sequence"/>
</dbReference>
<dbReference type="RefSeq" id="WP_249823265.1">
    <property type="nucleotide sequence ID" value="NZ_PITP01000749.1"/>
</dbReference>
<dbReference type="Pfam" id="PF10995">
    <property type="entry name" value="CBP_BcsE"/>
    <property type="match status" value="1"/>
</dbReference>
<comment type="caution">
    <text evidence="1">The sequence shown here is derived from an EMBL/GenBank/DDBJ whole genome shotgun (WGS) entry which is preliminary data.</text>
</comment>